<reference evidence="7" key="1">
    <citation type="journal article" date="2006" name="Proc. Natl. Acad. Sci. U.S.A.">
        <title>The complete genome of Rhodococcus sp. RHA1 provides insights into a catabolic powerhouse.</title>
        <authorList>
            <person name="McLeod M.P."/>
            <person name="Warren R.L."/>
            <person name="Hsiao W.W.L."/>
            <person name="Araki N."/>
            <person name="Myhre M."/>
            <person name="Fernandes C."/>
            <person name="Miyazawa D."/>
            <person name="Wong W."/>
            <person name="Lillquist A.L."/>
            <person name="Wang D."/>
            <person name="Dosanjh M."/>
            <person name="Hara H."/>
            <person name="Petrescu A."/>
            <person name="Morin R.D."/>
            <person name="Yang G."/>
            <person name="Stott J.M."/>
            <person name="Schein J.E."/>
            <person name="Shin H."/>
            <person name="Smailus D."/>
            <person name="Siddiqui A.S."/>
            <person name="Marra M.A."/>
            <person name="Jones S.J.M."/>
            <person name="Holt R."/>
            <person name="Brinkman F.S.L."/>
            <person name="Miyauchi K."/>
            <person name="Fukuda M."/>
            <person name="Davies J.E."/>
            <person name="Mohn W.W."/>
            <person name="Eltis L.D."/>
        </authorList>
    </citation>
    <scope>NUCLEOTIDE SEQUENCE [LARGE SCALE GENOMIC DNA]</scope>
    <source>
        <strain evidence="7">RHA1</strain>
    </source>
</reference>
<evidence type="ECO:0000256" key="1">
    <source>
        <dbReference type="ARBA" id="ARBA00022630"/>
    </source>
</evidence>
<evidence type="ECO:0000313" key="6">
    <source>
        <dbReference type="EMBL" id="ABG98816.1"/>
    </source>
</evidence>
<protein>
    <submittedName>
        <fullName evidence="6">Alkanesulfonate monooxygenase</fullName>
        <ecNumber evidence="6">1.14.14.5</ecNumber>
    </submittedName>
</protein>
<dbReference type="OrthoDB" id="9814695at2"/>
<dbReference type="AlphaFoldDB" id="Q0S0X0"/>
<dbReference type="PATRIC" id="fig|101510.16.peg.7111"/>
<name>Q0S0X0_RHOJR</name>
<dbReference type="HOGENOM" id="CLU_027853_1_0_11"/>
<dbReference type="Pfam" id="PF00296">
    <property type="entry name" value="Bac_luciferase"/>
    <property type="match status" value="1"/>
</dbReference>
<dbReference type="GO" id="GO:0008726">
    <property type="term" value="F:alkanesulfonate monooxygenase activity"/>
    <property type="evidence" value="ECO:0007669"/>
    <property type="project" value="UniProtKB-EC"/>
</dbReference>
<keyword evidence="3 6" id="KW-0560">Oxidoreductase</keyword>
<dbReference type="EC" id="1.14.14.5" evidence="6"/>
<dbReference type="KEGG" id="rha:RHA1_ro07050"/>
<dbReference type="RefSeq" id="WP_011598783.1">
    <property type="nucleotide sequence ID" value="NC_008268.1"/>
</dbReference>
<keyword evidence="4 6" id="KW-0503">Monooxygenase</keyword>
<evidence type="ECO:0000256" key="2">
    <source>
        <dbReference type="ARBA" id="ARBA00022643"/>
    </source>
</evidence>
<accession>Q0S0X0</accession>
<gene>
    <name evidence="6" type="primary">ssuD1</name>
    <name evidence="6" type="ordered locus">RHA1_ro07050</name>
</gene>
<dbReference type="Proteomes" id="UP000008710">
    <property type="component" value="Chromosome"/>
</dbReference>
<dbReference type="SUPFAM" id="SSF51679">
    <property type="entry name" value="Bacterial luciferase-like"/>
    <property type="match status" value="1"/>
</dbReference>
<evidence type="ECO:0000256" key="4">
    <source>
        <dbReference type="ARBA" id="ARBA00023033"/>
    </source>
</evidence>
<feature type="domain" description="Luciferase-like" evidence="5">
    <location>
        <begin position="27"/>
        <end position="330"/>
    </location>
</feature>
<organism evidence="6 7">
    <name type="scientific">Rhodococcus jostii (strain RHA1)</name>
    <dbReference type="NCBI Taxonomy" id="101510"/>
    <lineage>
        <taxon>Bacteria</taxon>
        <taxon>Bacillati</taxon>
        <taxon>Actinomycetota</taxon>
        <taxon>Actinomycetes</taxon>
        <taxon>Mycobacteriales</taxon>
        <taxon>Nocardiaceae</taxon>
        <taxon>Rhodococcus</taxon>
    </lineage>
</organism>
<keyword evidence="2" id="KW-0288">FMN</keyword>
<dbReference type="PANTHER" id="PTHR42847">
    <property type="entry name" value="ALKANESULFONATE MONOOXYGENASE"/>
    <property type="match status" value="1"/>
</dbReference>
<evidence type="ECO:0000259" key="5">
    <source>
        <dbReference type="Pfam" id="PF00296"/>
    </source>
</evidence>
<dbReference type="Gene3D" id="3.20.20.30">
    <property type="entry name" value="Luciferase-like domain"/>
    <property type="match status" value="1"/>
</dbReference>
<sequence>MTDFYWELPTRGDGRRVATELGTRGGFGVRTPHSVATDLRPGRFGPFDELAQVIHAAELSGVDGVVAGYDPSGEESWIVAAAALRQTRHARVAVEFHPAFGTPVYASKMSATLQRLSGGRLEWRLAVETDPADARSRGDRVTGRDRYARAAEFLTVARGVWNDEEILPGGFGGTGYEFAGDYYDVIDGGFRGILSGLPFPVVHLTGDCEDALALSARHADVHQFALTESGFEGPAKALAALAREHGRSVRTLLRVPVIARETTDEAWARVERLWREVHPGPDIDDPRALDRGESRWAGFDRLGHPHSTGLVGSYEDVARQLSSLRERGADGFVLVGRPHIEELHRTGEHLLHLVDPTGRTLATQEAH</sequence>
<evidence type="ECO:0000313" key="7">
    <source>
        <dbReference type="Proteomes" id="UP000008710"/>
    </source>
</evidence>
<evidence type="ECO:0000256" key="3">
    <source>
        <dbReference type="ARBA" id="ARBA00023002"/>
    </source>
</evidence>
<dbReference type="InterPro" id="IPR011251">
    <property type="entry name" value="Luciferase-like_dom"/>
</dbReference>
<dbReference type="EMBL" id="CP000431">
    <property type="protein sequence ID" value="ABG98816.1"/>
    <property type="molecule type" value="Genomic_DNA"/>
</dbReference>
<dbReference type="PANTHER" id="PTHR42847:SF4">
    <property type="entry name" value="ALKANESULFONATE MONOOXYGENASE-RELATED"/>
    <property type="match status" value="1"/>
</dbReference>
<dbReference type="GO" id="GO:0046306">
    <property type="term" value="P:alkanesulfonate catabolic process"/>
    <property type="evidence" value="ECO:0007669"/>
    <property type="project" value="TreeGrafter"/>
</dbReference>
<proteinExistence type="predicted"/>
<keyword evidence="1" id="KW-0285">Flavoprotein</keyword>
<dbReference type="InterPro" id="IPR050172">
    <property type="entry name" value="SsuD_RutA_monooxygenase"/>
</dbReference>
<dbReference type="InterPro" id="IPR036661">
    <property type="entry name" value="Luciferase-like_sf"/>
</dbReference>
<dbReference type="eggNOG" id="COG2141">
    <property type="taxonomic scope" value="Bacteria"/>
</dbReference>